<dbReference type="OrthoDB" id="2987348at2"/>
<feature type="domain" description="AB hydrolase-1" evidence="1">
    <location>
        <begin position="29"/>
        <end position="259"/>
    </location>
</feature>
<dbReference type="SUPFAM" id="SSF53474">
    <property type="entry name" value="alpha/beta-Hydrolases"/>
    <property type="match status" value="1"/>
</dbReference>
<dbReference type="InterPro" id="IPR050228">
    <property type="entry name" value="Carboxylesterase_BioH"/>
</dbReference>
<evidence type="ECO:0000259" key="1">
    <source>
        <dbReference type="Pfam" id="PF12697"/>
    </source>
</evidence>
<dbReference type="InterPro" id="IPR029058">
    <property type="entry name" value="AB_hydrolase_fold"/>
</dbReference>
<sequence>MSLHPRVTSLQTTTLSYQVARPSAAGTPVVLLHPWFGCWQFWAPTMGHLADRPCYAVDLYSPAAGDWSPMAGPTGLANAVLAMMDAERLDRVDVVGNSVGGIVAQVIASKVPHRVRRLVLVGTGASTAGALPGFAGVVDRWIKVVRENGAADRAAVEAAVRMLFTISPDEDTWETYVQAVLRTDPAYLAAVLGAARELDLTPRLADITASTLVIRGSEDCARSAGHSAVLATGIRAARSIEMPGAGHSPMVDHPMEFARLVSDHLSARLP</sequence>
<organism evidence="2 3">
    <name type="scientific">Actinomadura montaniterrae</name>
    <dbReference type="NCBI Taxonomy" id="1803903"/>
    <lineage>
        <taxon>Bacteria</taxon>
        <taxon>Bacillati</taxon>
        <taxon>Actinomycetota</taxon>
        <taxon>Actinomycetes</taxon>
        <taxon>Streptosporangiales</taxon>
        <taxon>Thermomonosporaceae</taxon>
        <taxon>Actinomadura</taxon>
    </lineage>
</organism>
<dbReference type="InterPro" id="IPR000073">
    <property type="entry name" value="AB_hydrolase_1"/>
</dbReference>
<dbReference type="RefSeq" id="WP_151538105.1">
    <property type="nucleotide sequence ID" value="NZ_WBMR01000003.1"/>
</dbReference>
<dbReference type="PANTHER" id="PTHR43194">
    <property type="entry name" value="HYDROLASE ALPHA/BETA FOLD FAMILY"/>
    <property type="match status" value="1"/>
</dbReference>
<proteinExistence type="predicted"/>
<dbReference type="PRINTS" id="PR00111">
    <property type="entry name" value="ABHYDROLASE"/>
</dbReference>
<name>A0A6L3W702_9ACTN</name>
<dbReference type="GO" id="GO:0016787">
    <property type="term" value="F:hydrolase activity"/>
    <property type="evidence" value="ECO:0007669"/>
    <property type="project" value="UniProtKB-KW"/>
</dbReference>
<comment type="caution">
    <text evidence="2">The sequence shown here is derived from an EMBL/GenBank/DDBJ whole genome shotgun (WGS) entry which is preliminary data.</text>
</comment>
<protein>
    <submittedName>
        <fullName evidence="2">Alpha/beta fold hydrolase</fullName>
    </submittedName>
</protein>
<dbReference type="Proteomes" id="UP000483004">
    <property type="component" value="Unassembled WGS sequence"/>
</dbReference>
<reference evidence="2 3" key="1">
    <citation type="submission" date="2019-09" db="EMBL/GenBank/DDBJ databases">
        <title>Actinomadura physcomitrii sp. nov., a novel actinomycete isolated from moss [Physcomitrium sphaericum (Ludw) Fuernr].</title>
        <authorList>
            <person name="Liu C."/>
            <person name="Zhuang X."/>
        </authorList>
    </citation>
    <scope>NUCLEOTIDE SEQUENCE [LARGE SCALE GENOMIC DNA]</scope>
    <source>
        <strain evidence="2 3">CYP1-1B</strain>
    </source>
</reference>
<evidence type="ECO:0000313" key="2">
    <source>
        <dbReference type="EMBL" id="KAB2388758.1"/>
    </source>
</evidence>
<accession>A0A6L3W702</accession>
<keyword evidence="3" id="KW-1185">Reference proteome</keyword>
<dbReference type="PANTHER" id="PTHR43194:SF2">
    <property type="entry name" value="PEROXISOMAL MEMBRANE PROTEIN LPX1"/>
    <property type="match status" value="1"/>
</dbReference>
<dbReference type="Gene3D" id="3.40.50.1820">
    <property type="entry name" value="alpha/beta hydrolase"/>
    <property type="match status" value="1"/>
</dbReference>
<dbReference type="EMBL" id="WBMR01000003">
    <property type="protein sequence ID" value="KAB2388758.1"/>
    <property type="molecule type" value="Genomic_DNA"/>
</dbReference>
<dbReference type="Pfam" id="PF12697">
    <property type="entry name" value="Abhydrolase_6"/>
    <property type="match status" value="1"/>
</dbReference>
<dbReference type="AlphaFoldDB" id="A0A6L3W702"/>
<keyword evidence="2" id="KW-0378">Hydrolase</keyword>
<evidence type="ECO:0000313" key="3">
    <source>
        <dbReference type="Proteomes" id="UP000483004"/>
    </source>
</evidence>
<gene>
    <name evidence="2" type="ORF">F9B16_02170</name>
</gene>